<evidence type="ECO:0000313" key="1">
    <source>
        <dbReference type="EMBL" id="SDB84941.1"/>
    </source>
</evidence>
<sequence>MQNNKPEIIAIEDQHFGSHVEHWSLLTENPTQTIPQWLGQALDQPDMPMGLCEQESDIDPASWLILGPKKSMIQSAQVIAVENNQPRAVKTAFPTLSSPYKTTATIDRIICSRSGCQAVLSLNINNSTLYAFDSLYSVNKNQYQAQQKYAVALSAWSYALEVVDAHEHIVVDDPASIKHHRALNAILAANDGIAPDNLQAQIDAWQPQSEEDKAPLKVDFSKMVAYLHGETLGQEDEAWFQGQIVGKSTTTFKEQTYTLYDVTILLEDNAEATLIRVATQNLNDQNYQIGQYIRGNVWITANIYSTIK</sequence>
<dbReference type="RefSeq" id="WP_092746833.1">
    <property type="nucleotide sequence ID" value="NZ_FMYL01000002.1"/>
</dbReference>
<protein>
    <submittedName>
        <fullName evidence="1">Uncharacterized protein</fullName>
    </submittedName>
</protein>
<dbReference type="Proteomes" id="UP000242501">
    <property type="component" value="Unassembled WGS sequence"/>
</dbReference>
<organism evidence="1 2">
    <name type="scientific">Acinetobacter boissieri</name>
    <dbReference type="NCBI Taxonomy" id="1219383"/>
    <lineage>
        <taxon>Bacteria</taxon>
        <taxon>Pseudomonadati</taxon>
        <taxon>Pseudomonadota</taxon>
        <taxon>Gammaproteobacteria</taxon>
        <taxon>Moraxellales</taxon>
        <taxon>Moraxellaceae</taxon>
        <taxon>Acinetobacter</taxon>
    </lineage>
</organism>
<proteinExistence type="predicted"/>
<keyword evidence="2" id="KW-1185">Reference proteome</keyword>
<dbReference type="AlphaFoldDB" id="A0A1G6GSQ0"/>
<dbReference type="STRING" id="1219383.SAMN05421733_102141"/>
<name>A0A1G6GSQ0_9GAMM</name>
<gene>
    <name evidence="1" type="ORF">SAMN05421733_102141</name>
</gene>
<reference evidence="2" key="1">
    <citation type="submission" date="2016-09" db="EMBL/GenBank/DDBJ databases">
        <authorList>
            <person name="Varghese N."/>
            <person name="Submissions S."/>
        </authorList>
    </citation>
    <scope>NUCLEOTIDE SEQUENCE [LARGE SCALE GENOMIC DNA]</scope>
    <source>
        <strain evidence="2">ANC 4422</strain>
    </source>
</reference>
<dbReference type="OrthoDB" id="6704130at2"/>
<accession>A0A1G6GSQ0</accession>
<evidence type="ECO:0000313" key="2">
    <source>
        <dbReference type="Proteomes" id="UP000242501"/>
    </source>
</evidence>
<dbReference type="EMBL" id="FMYL01000002">
    <property type="protein sequence ID" value="SDB84941.1"/>
    <property type="molecule type" value="Genomic_DNA"/>
</dbReference>